<feature type="compositionally biased region" description="Low complexity" evidence="1">
    <location>
        <begin position="27"/>
        <end position="36"/>
    </location>
</feature>
<protein>
    <submittedName>
        <fullName evidence="2">Uncharacterized protein</fullName>
    </submittedName>
</protein>
<feature type="region of interest" description="Disordered" evidence="1">
    <location>
        <begin position="77"/>
        <end position="97"/>
    </location>
</feature>
<reference evidence="2" key="1">
    <citation type="submission" date="2020-08" db="EMBL/GenBank/DDBJ databases">
        <title>Multicomponent nature underlies the extraordinary mechanical properties of spider dragline silk.</title>
        <authorList>
            <person name="Kono N."/>
            <person name="Nakamura H."/>
            <person name="Mori M."/>
            <person name="Yoshida Y."/>
            <person name="Ohtoshi R."/>
            <person name="Malay A.D."/>
            <person name="Moran D.A.P."/>
            <person name="Tomita M."/>
            <person name="Numata K."/>
            <person name="Arakawa K."/>
        </authorList>
    </citation>
    <scope>NUCLEOTIDE SEQUENCE</scope>
</reference>
<sequence>PSVKVPAHPIPTIEAETEDEEEEIPAELETGTYSEESIQEELEGSENSALMPEDEKSDAKANYKTVKPAIKKCRNEYLERNSTEQSSPSSTVSKYSEEEVMCLKGKEIPRTPVICLNENKRYVQNNIKNKPRPTSRM</sequence>
<feature type="non-terminal residue" evidence="2">
    <location>
        <position position="1"/>
    </location>
</feature>
<dbReference type="Proteomes" id="UP000887013">
    <property type="component" value="Unassembled WGS sequence"/>
</dbReference>
<evidence type="ECO:0000313" key="2">
    <source>
        <dbReference type="EMBL" id="GFT01593.1"/>
    </source>
</evidence>
<proteinExistence type="predicted"/>
<feature type="non-terminal residue" evidence="2">
    <location>
        <position position="137"/>
    </location>
</feature>
<dbReference type="EMBL" id="BMAW01101888">
    <property type="protein sequence ID" value="GFT01593.1"/>
    <property type="molecule type" value="Genomic_DNA"/>
</dbReference>
<gene>
    <name evidence="2" type="ORF">NPIL_340841</name>
</gene>
<feature type="region of interest" description="Disordered" evidence="1">
    <location>
        <begin position="1"/>
        <end position="62"/>
    </location>
</feature>
<evidence type="ECO:0000256" key="1">
    <source>
        <dbReference type="SAM" id="MobiDB-lite"/>
    </source>
</evidence>
<comment type="caution">
    <text evidence="2">The sequence shown here is derived from an EMBL/GenBank/DDBJ whole genome shotgun (WGS) entry which is preliminary data.</text>
</comment>
<evidence type="ECO:0000313" key="3">
    <source>
        <dbReference type="Proteomes" id="UP000887013"/>
    </source>
</evidence>
<feature type="compositionally biased region" description="Low complexity" evidence="1">
    <location>
        <begin position="83"/>
        <end position="93"/>
    </location>
</feature>
<keyword evidence="3" id="KW-1185">Reference proteome</keyword>
<name>A0A8X6N9L9_NEPPI</name>
<dbReference type="AlphaFoldDB" id="A0A8X6N9L9"/>
<accession>A0A8X6N9L9</accession>
<feature type="compositionally biased region" description="Acidic residues" evidence="1">
    <location>
        <begin position="15"/>
        <end position="26"/>
    </location>
</feature>
<organism evidence="2 3">
    <name type="scientific">Nephila pilipes</name>
    <name type="common">Giant wood spider</name>
    <name type="synonym">Nephila maculata</name>
    <dbReference type="NCBI Taxonomy" id="299642"/>
    <lineage>
        <taxon>Eukaryota</taxon>
        <taxon>Metazoa</taxon>
        <taxon>Ecdysozoa</taxon>
        <taxon>Arthropoda</taxon>
        <taxon>Chelicerata</taxon>
        <taxon>Arachnida</taxon>
        <taxon>Araneae</taxon>
        <taxon>Araneomorphae</taxon>
        <taxon>Entelegynae</taxon>
        <taxon>Araneoidea</taxon>
        <taxon>Nephilidae</taxon>
        <taxon>Nephila</taxon>
    </lineage>
</organism>